<evidence type="ECO:0000256" key="2">
    <source>
        <dbReference type="ARBA" id="ARBA00010446"/>
    </source>
</evidence>
<name>A0A409YAQ3_9AGAR</name>
<evidence type="ECO:0000256" key="4">
    <source>
        <dbReference type="ARBA" id="ARBA00022525"/>
    </source>
</evidence>
<keyword evidence="3 7" id="KW-0134">Cell wall</keyword>
<dbReference type="InParanoid" id="A0A409YAQ3"/>
<dbReference type="InterPro" id="IPR001338">
    <property type="entry name" value="Class_I_Hydrophobin"/>
</dbReference>
<dbReference type="InterPro" id="IPR019778">
    <property type="entry name" value="Class_I_Hydrophobin_CS"/>
</dbReference>
<comment type="similarity">
    <text evidence="2 7">Belongs to the fungal hydrophobin family.</text>
</comment>
<sequence>MFNRVISLIFFAFFAFPVLAAATVLKMRDGDCNVGDIQCCNTTMSATSTNLSMLSGLLGLVLPSLGGLLGLNCSGLSVLGLGGNSCSAQPVCCSNNTFGGLISLGCIPINISL</sequence>
<dbReference type="Pfam" id="PF01185">
    <property type="entry name" value="Hydrophobin"/>
    <property type="match status" value="1"/>
</dbReference>
<keyword evidence="4 7" id="KW-0964">Secreted</keyword>
<dbReference type="EMBL" id="NHTK01001335">
    <property type="protein sequence ID" value="PPR00088.1"/>
    <property type="molecule type" value="Genomic_DNA"/>
</dbReference>
<keyword evidence="9" id="KW-1185">Reference proteome</keyword>
<dbReference type="PROSITE" id="PS00956">
    <property type="entry name" value="HYDROPHOBIN"/>
    <property type="match status" value="1"/>
</dbReference>
<dbReference type="GO" id="GO:0009277">
    <property type="term" value="C:fungal-type cell wall"/>
    <property type="evidence" value="ECO:0007669"/>
    <property type="project" value="InterPro"/>
</dbReference>
<dbReference type="GO" id="GO:0005199">
    <property type="term" value="F:structural constituent of cell wall"/>
    <property type="evidence" value="ECO:0007669"/>
    <property type="project" value="InterPro"/>
</dbReference>
<dbReference type="SMART" id="SM00075">
    <property type="entry name" value="HYDRO"/>
    <property type="match status" value="1"/>
</dbReference>
<evidence type="ECO:0000256" key="7">
    <source>
        <dbReference type="RuleBase" id="RU365009"/>
    </source>
</evidence>
<dbReference type="CDD" id="cd23507">
    <property type="entry name" value="hydrophobin_I"/>
    <property type="match status" value="1"/>
</dbReference>
<feature type="signal peptide" evidence="7">
    <location>
        <begin position="1"/>
        <end position="22"/>
    </location>
</feature>
<comment type="caution">
    <text evidence="8">The sequence shown here is derived from an EMBL/GenBank/DDBJ whole genome shotgun (WGS) entry which is preliminary data.</text>
</comment>
<evidence type="ECO:0000313" key="8">
    <source>
        <dbReference type="EMBL" id="PPR00088.1"/>
    </source>
</evidence>
<evidence type="ECO:0000256" key="5">
    <source>
        <dbReference type="ARBA" id="ARBA00022729"/>
    </source>
</evidence>
<evidence type="ECO:0000256" key="6">
    <source>
        <dbReference type="ARBA" id="ARBA00023157"/>
    </source>
</evidence>
<evidence type="ECO:0000256" key="1">
    <source>
        <dbReference type="ARBA" id="ARBA00004191"/>
    </source>
</evidence>
<proteinExistence type="inferred from homology"/>
<comment type="subcellular location">
    <subcellularLocation>
        <location evidence="1 7">Secreted</location>
        <location evidence="1 7">Cell wall</location>
    </subcellularLocation>
</comment>
<reference evidence="8 9" key="1">
    <citation type="journal article" date="2018" name="Evol. Lett.">
        <title>Horizontal gene cluster transfer increased hallucinogenic mushroom diversity.</title>
        <authorList>
            <person name="Reynolds H.T."/>
            <person name="Vijayakumar V."/>
            <person name="Gluck-Thaler E."/>
            <person name="Korotkin H.B."/>
            <person name="Matheny P.B."/>
            <person name="Slot J.C."/>
        </authorList>
    </citation>
    <scope>NUCLEOTIDE SEQUENCE [LARGE SCALE GENOMIC DNA]</scope>
    <source>
        <strain evidence="8 9">2629</strain>
    </source>
</reference>
<protein>
    <recommendedName>
        <fullName evidence="7">Hydrophobin</fullName>
    </recommendedName>
</protein>
<keyword evidence="5 7" id="KW-0732">Signal</keyword>
<dbReference type="Proteomes" id="UP000284842">
    <property type="component" value="Unassembled WGS sequence"/>
</dbReference>
<evidence type="ECO:0000313" key="9">
    <source>
        <dbReference type="Proteomes" id="UP000284842"/>
    </source>
</evidence>
<accession>A0A409YAQ3</accession>
<organism evidence="8 9">
    <name type="scientific">Panaeolus cyanescens</name>
    <dbReference type="NCBI Taxonomy" id="181874"/>
    <lineage>
        <taxon>Eukaryota</taxon>
        <taxon>Fungi</taxon>
        <taxon>Dikarya</taxon>
        <taxon>Basidiomycota</taxon>
        <taxon>Agaricomycotina</taxon>
        <taxon>Agaricomycetes</taxon>
        <taxon>Agaricomycetidae</taxon>
        <taxon>Agaricales</taxon>
        <taxon>Agaricineae</taxon>
        <taxon>Galeropsidaceae</taxon>
        <taxon>Panaeolus</taxon>
    </lineage>
</organism>
<feature type="chain" id="PRO_5018822341" description="Hydrophobin" evidence="7">
    <location>
        <begin position="23"/>
        <end position="113"/>
    </location>
</feature>
<dbReference type="AlphaFoldDB" id="A0A409YAQ3"/>
<keyword evidence="6 7" id="KW-1015">Disulfide bond</keyword>
<evidence type="ECO:0000256" key="3">
    <source>
        <dbReference type="ARBA" id="ARBA00022512"/>
    </source>
</evidence>
<gene>
    <name evidence="8" type="ORF">CVT24_008990</name>
</gene>